<keyword evidence="4" id="KW-1185">Reference proteome</keyword>
<dbReference type="AlphaFoldDB" id="A0A2T7P161"/>
<feature type="compositionally biased region" description="Polar residues" evidence="1">
    <location>
        <begin position="282"/>
        <end position="295"/>
    </location>
</feature>
<feature type="compositionally biased region" description="Basic and acidic residues" evidence="1">
    <location>
        <begin position="353"/>
        <end position="363"/>
    </location>
</feature>
<protein>
    <submittedName>
        <fullName evidence="3">Uncharacterized protein</fullName>
    </submittedName>
</protein>
<feature type="region of interest" description="Disordered" evidence="1">
    <location>
        <begin position="280"/>
        <end position="309"/>
    </location>
</feature>
<dbReference type="OrthoDB" id="6216938at2759"/>
<keyword evidence="2" id="KW-1133">Transmembrane helix</keyword>
<accession>A0A2T7P161</accession>
<comment type="caution">
    <text evidence="3">The sequence shown here is derived from an EMBL/GenBank/DDBJ whole genome shotgun (WGS) entry which is preliminary data.</text>
</comment>
<feature type="region of interest" description="Disordered" evidence="1">
    <location>
        <begin position="350"/>
        <end position="370"/>
    </location>
</feature>
<evidence type="ECO:0000256" key="1">
    <source>
        <dbReference type="SAM" id="MobiDB-lite"/>
    </source>
</evidence>
<name>A0A2T7P161_POMCA</name>
<organism evidence="3 4">
    <name type="scientific">Pomacea canaliculata</name>
    <name type="common">Golden apple snail</name>
    <dbReference type="NCBI Taxonomy" id="400727"/>
    <lineage>
        <taxon>Eukaryota</taxon>
        <taxon>Metazoa</taxon>
        <taxon>Spiralia</taxon>
        <taxon>Lophotrochozoa</taxon>
        <taxon>Mollusca</taxon>
        <taxon>Gastropoda</taxon>
        <taxon>Caenogastropoda</taxon>
        <taxon>Architaenioglossa</taxon>
        <taxon>Ampullarioidea</taxon>
        <taxon>Ampullariidae</taxon>
        <taxon>Pomacea</taxon>
    </lineage>
</organism>
<gene>
    <name evidence="3" type="ORF">C0Q70_12312</name>
</gene>
<feature type="transmembrane region" description="Helical" evidence="2">
    <location>
        <begin position="245"/>
        <end position="269"/>
    </location>
</feature>
<evidence type="ECO:0000313" key="3">
    <source>
        <dbReference type="EMBL" id="PVD27158.1"/>
    </source>
</evidence>
<evidence type="ECO:0000256" key="2">
    <source>
        <dbReference type="SAM" id="Phobius"/>
    </source>
</evidence>
<proteinExistence type="predicted"/>
<dbReference type="Proteomes" id="UP000245119">
    <property type="component" value="Linkage Group LG7"/>
</dbReference>
<evidence type="ECO:0000313" key="4">
    <source>
        <dbReference type="Proteomes" id="UP000245119"/>
    </source>
</evidence>
<dbReference type="EMBL" id="PZQS01000007">
    <property type="protein sequence ID" value="PVD27158.1"/>
    <property type="molecule type" value="Genomic_DNA"/>
</dbReference>
<sequence>MQCFYLGLSLTPCGKDNITDVLDGHVTTFTCSGGVHQEGLEWRIVMADVTGTTLLGVCQAGTKSNTTTLRNVYLLTLCDEERTTVSVSLVNNTMRDKLVQTVNGSLQCGKQNIISCGLNFIYPAENVSCRGEKTSISVSVLCHIGRIYSSRRIYRCELFLSAKNGSLQTADMTTFTTSDKIAEDDVKVSGFCQFNISLPAEDHNSFYFVSVSPGRGSHVVMFPTSKQENTDDQTRETTAFNSKKIIIVTSSTVFVCAAGVLISVVAIHLHHFIKKKKRRALQRSQHQSSGETATIQPHGALGAKGENQQNPREEIFYEIPWDTDTRKPAWGVVQSPDIVLKHKSVVSCQGEDMSTKEGSHDDQTDNTSDTFPALKSLKVCSQRCVTMGTAIHSTMNSETSEARELE</sequence>
<keyword evidence="2" id="KW-0812">Transmembrane</keyword>
<reference evidence="3 4" key="1">
    <citation type="submission" date="2018-04" db="EMBL/GenBank/DDBJ databases">
        <title>The genome of golden apple snail Pomacea canaliculata provides insight into stress tolerance and invasive adaptation.</title>
        <authorList>
            <person name="Liu C."/>
            <person name="Liu B."/>
            <person name="Ren Y."/>
            <person name="Zhang Y."/>
            <person name="Wang H."/>
            <person name="Li S."/>
            <person name="Jiang F."/>
            <person name="Yin L."/>
            <person name="Zhang G."/>
            <person name="Qian W."/>
            <person name="Fan W."/>
        </authorList>
    </citation>
    <scope>NUCLEOTIDE SEQUENCE [LARGE SCALE GENOMIC DNA]</scope>
    <source>
        <strain evidence="3">SZHN2017</strain>
        <tissue evidence="3">Muscle</tissue>
    </source>
</reference>
<keyword evidence="2" id="KW-0472">Membrane</keyword>